<dbReference type="SUPFAM" id="SSF53738">
    <property type="entry name" value="Phosphoglucomutase, first 3 domains"/>
    <property type="match status" value="3"/>
</dbReference>
<evidence type="ECO:0000256" key="4">
    <source>
        <dbReference type="ARBA" id="ARBA00022723"/>
    </source>
</evidence>
<dbReference type="InterPro" id="IPR005846">
    <property type="entry name" value="A-D-PHexomutase_a/b/a-III"/>
</dbReference>
<accession>A0A855NA70</accession>
<dbReference type="Pfam" id="PF02878">
    <property type="entry name" value="PGM_PMM_I"/>
    <property type="match status" value="1"/>
</dbReference>
<dbReference type="SUPFAM" id="SSF55957">
    <property type="entry name" value="Phosphoglucomutase, C-terminal domain"/>
    <property type="match status" value="1"/>
</dbReference>
<keyword evidence="4" id="KW-0479">Metal-binding</keyword>
<keyword evidence="5" id="KW-0460">Magnesium</keyword>
<evidence type="ECO:0000313" key="12">
    <source>
        <dbReference type="Proteomes" id="UP000239685"/>
    </source>
</evidence>
<comment type="cofactor">
    <cofactor evidence="1">
        <name>Mg(2+)</name>
        <dbReference type="ChEBI" id="CHEBI:18420"/>
    </cofactor>
</comment>
<dbReference type="Proteomes" id="UP000239685">
    <property type="component" value="Unassembled WGS sequence"/>
</dbReference>
<dbReference type="GO" id="GO:0046872">
    <property type="term" value="F:metal ion binding"/>
    <property type="evidence" value="ECO:0007669"/>
    <property type="project" value="UniProtKB-KW"/>
</dbReference>
<protein>
    <submittedName>
        <fullName evidence="11">Phospho-sugar mutase</fullName>
    </submittedName>
</protein>
<dbReference type="PANTHER" id="PTHR43771:SF2">
    <property type="entry name" value="PHOSPHOMANNOMUTASE_PHOSPHOGLUCOMUTASE"/>
    <property type="match status" value="1"/>
</dbReference>
<feature type="domain" description="Alpha-D-phosphohexomutase alpha/beta/alpha" evidence="10">
    <location>
        <begin position="256"/>
        <end position="349"/>
    </location>
</feature>
<comment type="similarity">
    <text evidence="2">Belongs to the phosphohexose mutase family.</text>
</comment>
<evidence type="ECO:0000259" key="8">
    <source>
        <dbReference type="Pfam" id="PF02878"/>
    </source>
</evidence>
<name>A0A855NA70_CAMHY</name>
<dbReference type="InterPro" id="IPR036900">
    <property type="entry name" value="A-D-PHexomutase_C_sf"/>
</dbReference>
<gene>
    <name evidence="11" type="ORF">CDQ78_06835</name>
</gene>
<dbReference type="InterPro" id="IPR005843">
    <property type="entry name" value="A-D-PHexomutase_C"/>
</dbReference>
<evidence type="ECO:0000256" key="6">
    <source>
        <dbReference type="ARBA" id="ARBA00023235"/>
    </source>
</evidence>
<evidence type="ECO:0000256" key="3">
    <source>
        <dbReference type="ARBA" id="ARBA00022553"/>
    </source>
</evidence>
<proteinExistence type="inferred from homology"/>
<keyword evidence="6" id="KW-0413">Isomerase</keyword>
<dbReference type="Gene3D" id="3.40.120.10">
    <property type="entry name" value="Alpha-D-Glucose-1,6-Bisphosphate, subunit A, domain 3"/>
    <property type="match status" value="3"/>
</dbReference>
<dbReference type="AlphaFoldDB" id="A0A855NA70"/>
<feature type="domain" description="Alpha-D-phosphohexomutase C-terminal" evidence="7">
    <location>
        <begin position="365"/>
        <end position="445"/>
    </location>
</feature>
<comment type="caution">
    <text evidence="11">The sequence shown here is derived from an EMBL/GenBank/DDBJ whole genome shotgun (WGS) entry which is preliminary data.</text>
</comment>
<dbReference type="Pfam" id="PF00408">
    <property type="entry name" value="PGM_PMM_IV"/>
    <property type="match status" value="1"/>
</dbReference>
<dbReference type="Pfam" id="PF02879">
    <property type="entry name" value="PGM_PMM_II"/>
    <property type="match status" value="1"/>
</dbReference>
<sequence length="456" mass="51268">MFETIFREYDIRGIYEKDLNELSVKAIGYCLGITMKNRGVKSVSVGFDARLSARALFGFLVSGLNRAELEVFDIGMLPTPVGYFSVFTGVFDANIMITGSHNPKEYNGFKITIGVESFFGADLQKLKDSVNEFLSSGEVVKDDFRATKFDVLSRYVQFYEKEFSHLKGLKTKIICDCANGVAGIALERVVKALCLNATLLYKEPDGNFPNHHPDPSEERNLKDLKTALKGEFEIGFGFDGDADRIAVLTKKRVIKGDDLAYLYAKNMKNPRVLGEVKCSQNMYDEIDKIGKSFMGKTGHSNIKKAMRELNIDMAAEVSGHIFFKERFFGFDDAIYAMIRVLELVQKGFELDAELDKLPVLYSTDEIKVSTKDETKFKIIDELKKELNKKDNGLPNILDIIDIDGVRIKFDGGWALVRASNTTPVLVTRFEASSPEFVKLLEEKVLTLVESIKSELN</sequence>
<keyword evidence="3" id="KW-0597">Phosphoprotein</keyword>
<dbReference type="EMBL" id="NIQP01000006">
    <property type="protein sequence ID" value="PPB71386.1"/>
    <property type="molecule type" value="Genomic_DNA"/>
</dbReference>
<evidence type="ECO:0000313" key="11">
    <source>
        <dbReference type="EMBL" id="PPB71386.1"/>
    </source>
</evidence>
<dbReference type="Gene3D" id="3.30.310.50">
    <property type="entry name" value="Alpha-D-phosphohexomutase, C-terminal domain"/>
    <property type="match status" value="1"/>
</dbReference>
<evidence type="ECO:0000256" key="2">
    <source>
        <dbReference type="ARBA" id="ARBA00010231"/>
    </source>
</evidence>
<dbReference type="CDD" id="cd03089">
    <property type="entry name" value="PMM_PGM"/>
    <property type="match status" value="1"/>
</dbReference>
<dbReference type="GO" id="GO:0016868">
    <property type="term" value="F:intramolecular phosphotransferase activity"/>
    <property type="evidence" value="ECO:0007669"/>
    <property type="project" value="InterPro"/>
</dbReference>
<evidence type="ECO:0000259" key="10">
    <source>
        <dbReference type="Pfam" id="PF02880"/>
    </source>
</evidence>
<dbReference type="InterPro" id="IPR005841">
    <property type="entry name" value="Alpha-D-phosphohexomutase_SF"/>
</dbReference>
<dbReference type="PANTHER" id="PTHR43771">
    <property type="entry name" value="PHOSPHOMANNOMUTASE"/>
    <property type="match status" value="1"/>
</dbReference>
<dbReference type="Pfam" id="PF02880">
    <property type="entry name" value="PGM_PMM_III"/>
    <property type="match status" value="1"/>
</dbReference>
<dbReference type="RefSeq" id="WP_104064404.1">
    <property type="nucleotide sequence ID" value="NZ_NIQH01000005.1"/>
</dbReference>
<dbReference type="InterPro" id="IPR005844">
    <property type="entry name" value="A-D-PHexomutase_a/b/a-I"/>
</dbReference>
<organism evidence="11 12">
    <name type="scientific">Campylobacter hyointestinalis subsp. hyointestinalis</name>
    <dbReference type="NCBI Taxonomy" id="91352"/>
    <lineage>
        <taxon>Bacteria</taxon>
        <taxon>Pseudomonadati</taxon>
        <taxon>Campylobacterota</taxon>
        <taxon>Epsilonproteobacteria</taxon>
        <taxon>Campylobacterales</taxon>
        <taxon>Campylobacteraceae</taxon>
        <taxon>Campylobacter</taxon>
    </lineage>
</organism>
<feature type="domain" description="Alpha-D-phosphohexomutase alpha/beta/alpha" evidence="9">
    <location>
        <begin position="154"/>
        <end position="251"/>
    </location>
</feature>
<dbReference type="PRINTS" id="PR00509">
    <property type="entry name" value="PGMPMM"/>
</dbReference>
<evidence type="ECO:0000256" key="5">
    <source>
        <dbReference type="ARBA" id="ARBA00022842"/>
    </source>
</evidence>
<evidence type="ECO:0000256" key="1">
    <source>
        <dbReference type="ARBA" id="ARBA00001946"/>
    </source>
</evidence>
<dbReference type="InterPro" id="IPR005845">
    <property type="entry name" value="A-D-PHexomutase_a/b/a-II"/>
</dbReference>
<reference evidence="11 12" key="1">
    <citation type="submission" date="2017-06" db="EMBL/GenBank/DDBJ databases">
        <title>Updating the genomic taxonomy and epidemiology of Campylobacter hyointestinalis; discovery in New Zealand farmed ruminants.</title>
        <authorList>
            <person name="Wilkinson D.A."/>
            <person name="Fayaz A."/>
            <person name="Biggs P.J."/>
            <person name="Midwinter A.C."/>
        </authorList>
    </citation>
    <scope>NUCLEOTIDE SEQUENCE [LARGE SCALE GENOMIC DNA]</scope>
    <source>
        <strain evidence="11 12">S1614a</strain>
    </source>
</reference>
<feature type="domain" description="Alpha-D-phosphohexomutase alpha/beta/alpha" evidence="8">
    <location>
        <begin position="5"/>
        <end position="112"/>
    </location>
</feature>
<dbReference type="GO" id="GO:0005975">
    <property type="term" value="P:carbohydrate metabolic process"/>
    <property type="evidence" value="ECO:0007669"/>
    <property type="project" value="InterPro"/>
</dbReference>
<evidence type="ECO:0000259" key="7">
    <source>
        <dbReference type="Pfam" id="PF00408"/>
    </source>
</evidence>
<dbReference type="InterPro" id="IPR016055">
    <property type="entry name" value="A-D-PHexomutase_a/b/a-I/II/III"/>
</dbReference>
<evidence type="ECO:0000259" key="9">
    <source>
        <dbReference type="Pfam" id="PF02879"/>
    </source>
</evidence>